<sequence>MILNDPDIFRAKLMRGLRKMKKLRLLYVYDDDQLSGKWKIDEGVQYLPDTLRSLYWFAYPFCCLPKTFQANNLVNIEMSGSYISQLRERGEIKVLEKIRFVDLSFSKLRTFNLGTTQNLETLDLRNCNDMAELQMPSKLPKLKDLILTKLELIAESLGRCPLHPNNNLPKLKFQCKYGEVLPSSSGNLEKLLSFGLCACTNLDSFSASICGLKHLIALTLDGNITEAPKDLWKLLEKLPMDLGGLECLEELHLTDCVSLQDIPDSICNMKCLRNLHLSYCIQVKKLPEELGRLECLKLLNIEGACIGRLPESIFRLKDLRIIGSTWWLKSYGFTSVTDISTNIASCYISDYFDLNL</sequence>
<gene>
    <name evidence="1" type="ORF">E3N88_09519</name>
</gene>
<accession>A0A5N6PLK2</accession>
<protein>
    <recommendedName>
        <fullName evidence="3">NB-ARC domain-containing protein</fullName>
    </recommendedName>
</protein>
<dbReference type="EMBL" id="SZYD01000004">
    <property type="protein sequence ID" value="KAD6454813.1"/>
    <property type="molecule type" value="Genomic_DNA"/>
</dbReference>
<evidence type="ECO:0000313" key="1">
    <source>
        <dbReference type="EMBL" id="KAD6454813.1"/>
    </source>
</evidence>
<dbReference type="Gene3D" id="3.80.10.10">
    <property type="entry name" value="Ribonuclease Inhibitor"/>
    <property type="match status" value="2"/>
</dbReference>
<evidence type="ECO:0008006" key="3">
    <source>
        <dbReference type="Google" id="ProtNLM"/>
    </source>
</evidence>
<dbReference type="PANTHER" id="PTHR11017:SF577">
    <property type="entry name" value="DISEASE RESISTANCE PROTEIN (TIR-NBS-LRR CLASS), PUTATIVE-RELATED"/>
    <property type="match status" value="1"/>
</dbReference>
<dbReference type="GO" id="GO:0006952">
    <property type="term" value="P:defense response"/>
    <property type="evidence" value="ECO:0007669"/>
    <property type="project" value="InterPro"/>
</dbReference>
<dbReference type="AlphaFoldDB" id="A0A5N6PLK2"/>
<dbReference type="OrthoDB" id="851579at2759"/>
<reference evidence="1 2" key="1">
    <citation type="submission" date="2019-05" db="EMBL/GenBank/DDBJ databases">
        <title>Mikania micrantha, genome provides insights into the molecular mechanism of rapid growth.</title>
        <authorList>
            <person name="Liu B."/>
        </authorList>
    </citation>
    <scope>NUCLEOTIDE SEQUENCE [LARGE SCALE GENOMIC DNA]</scope>
    <source>
        <strain evidence="1">NLD-2019</strain>
        <tissue evidence="1">Leaf</tissue>
    </source>
</reference>
<proteinExistence type="predicted"/>
<dbReference type="Proteomes" id="UP000326396">
    <property type="component" value="Linkage Group LG12"/>
</dbReference>
<comment type="caution">
    <text evidence="1">The sequence shown here is derived from an EMBL/GenBank/DDBJ whole genome shotgun (WGS) entry which is preliminary data.</text>
</comment>
<evidence type="ECO:0000313" key="2">
    <source>
        <dbReference type="Proteomes" id="UP000326396"/>
    </source>
</evidence>
<keyword evidence="2" id="KW-1185">Reference proteome</keyword>
<dbReference type="PANTHER" id="PTHR11017">
    <property type="entry name" value="LEUCINE-RICH REPEAT-CONTAINING PROTEIN"/>
    <property type="match status" value="1"/>
</dbReference>
<dbReference type="InterPro" id="IPR032675">
    <property type="entry name" value="LRR_dom_sf"/>
</dbReference>
<organism evidence="1 2">
    <name type="scientific">Mikania micrantha</name>
    <name type="common">bitter vine</name>
    <dbReference type="NCBI Taxonomy" id="192012"/>
    <lineage>
        <taxon>Eukaryota</taxon>
        <taxon>Viridiplantae</taxon>
        <taxon>Streptophyta</taxon>
        <taxon>Embryophyta</taxon>
        <taxon>Tracheophyta</taxon>
        <taxon>Spermatophyta</taxon>
        <taxon>Magnoliopsida</taxon>
        <taxon>eudicotyledons</taxon>
        <taxon>Gunneridae</taxon>
        <taxon>Pentapetalae</taxon>
        <taxon>asterids</taxon>
        <taxon>campanulids</taxon>
        <taxon>Asterales</taxon>
        <taxon>Asteraceae</taxon>
        <taxon>Asteroideae</taxon>
        <taxon>Heliantheae alliance</taxon>
        <taxon>Eupatorieae</taxon>
        <taxon>Mikania</taxon>
    </lineage>
</organism>
<dbReference type="InterPro" id="IPR044974">
    <property type="entry name" value="Disease_R_plants"/>
</dbReference>
<dbReference type="SUPFAM" id="SSF52058">
    <property type="entry name" value="L domain-like"/>
    <property type="match status" value="1"/>
</dbReference>
<name>A0A5N6PLK2_9ASTR</name>